<dbReference type="EMBL" id="CM000784">
    <property type="protein sequence ID" value="AQK93396.1"/>
    <property type="molecule type" value="Genomic_DNA"/>
</dbReference>
<protein>
    <submittedName>
        <fullName evidence="1">DNA polymerase I B chloroplastic/mitochondrial</fullName>
    </submittedName>
</protein>
<sequence length="85" mass="9785">MLDAFIAGCDFHSRIAMNMYQHIRETVKEEKVILEWHPQPDQEKPSVLLLKGTAADVAICAMLEIDRNTRLKELGWTLLMQVVYA</sequence>
<name>A0A1D6FP37_MAIZE</name>
<reference evidence="1" key="1">
    <citation type="submission" date="2015-12" db="EMBL/GenBank/DDBJ databases">
        <title>Update maize B73 reference genome by single molecule sequencing technologies.</title>
        <authorList>
            <consortium name="Maize Genome Sequencing Project"/>
            <person name="Ware D."/>
        </authorList>
    </citation>
    <scope>NUCLEOTIDE SEQUENCE</scope>
    <source>
        <tissue evidence="1">Seedling</tissue>
    </source>
</reference>
<proteinExistence type="predicted"/>
<accession>A0A1D6FP37</accession>
<evidence type="ECO:0000313" key="1">
    <source>
        <dbReference type="EMBL" id="AQK93396.1"/>
    </source>
</evidence>
<gene>
    <name evidence="1" type="ORF">ZEAMMB73_Zm00001d010069</name>
</gene>
<dbReference type="AlphaFoldDB" id="A0A1D6FP37"/>
<organism evidence="1">
    <name type="scientific">Zea mays</name>
    <name type="common">Maize</name>
    <dbReference type="NCBI Taxonomy" id="4577"/>
    <lineage>
        <taxon>Eukaryota</taxon>
        <taxon>Viridiplantae</taxon>
        <taxon>Streptophyta</taxon>
        <taxon>Embryophyta</taxon>
        <taxon>Tracheophyta</taxon>
        <taxon>Spermatophyta</taxon>
        <taxon>Magnoliopsida</taxon>
        <taxon>Liliopsida</taxon>
        <taxon>Poales</taxon>
        <taxon>Poaceae</taxon>
        <taxon>PACMAD clade</taxon>
        <taxon>Panicoideae</taxon>
        <taxon>Andropogonodae</taxon>
        <taxon>Andropogoneae</taxon>
        <taxon>Tripsacinae</taxon>
        <taxon>Zea</taxon>
    </lineage>
</organism>